<dbReference type="InterPro" id="IPR003959">
    <property type="entry name" value="ATPase_AAA_core"/>
</dbReference>
<dbReference type="SUPFAM" id="SSF52540">
    <property type="entry name" value="P-loop containing nucleoside triphosphate hydrolases"/>
    <property type="match status" value="1"/>
</dbReference>
<comment type="caution">
    <text evidence="3">The sequence shown here is derived from an EMBL/GenBank/DDBJ whole genome shotgun (WGS) entry which is preliminary data.</text>
</comment>
<feature type="compositionally biased region" description="Basic and acidic residues" evidence="1">
    <location>
        <begin position="126"/>
        <end position="138"/>
    </location>
</feature>
<sequence length="736" mass="88028">MEGKKKKEQKDGNSINACKLVEVLSNDESTFACVSCFERNSYETYNNILVFVKKYLKIPLYVIDILSIYNHDNIAKFVKDVFINFIKYIKRKKAFKSVLFLPYFDDWVVSIKESRNLNGFEGSNEESDKFSDGKNYEQNELSDSYKKYEREKKKKKHTRDVNMHIYNSIYYLKNKLLKKLNKKKFCVKLIGFHKTRGIFDLYKNLFDCKINISYFVNTRVPYYIHLNKDINKRLLKKKNLSIDKIYTYLSNKVDYLDSMNGNNVNLFKCFFTYYYNFQKGIIRKSRKNGHKKKLEIPNISNPYEHTNYEFLSNNFKLINCLINLNYFKYLRKYKYFLINKKKKTFAIFLFTQNDKHVLKRICKRLYTPFFIKEYVYTLLKRHTKLRDTFKSANARVEGDSAFPMCSKEDTQVQHFSIISNAENCNDFNDNKNNCCGRVKCFNMEPNKRVYTKQLGRHPQLLCQKHVRKRAKEEDLLAPIRKQFILKNIYQCDDNYNICNSQSRTLLRFYFSKIKLPNTCLIYGSSGAGKTTLLQFLVHIISSNYKDIFFDEKILNCTLDNKTEMNINNIHDRGGTNMSKENKHTSNNPVWGRRRYKHVSYMSFLMKKMNYREKKKLFFQFQNVCIIAFENHLLVNKTIGENSRYIKKIFTMALKNQPAVIIFDNIDLFLEKNNNYKYPADDQNEDVYKNIYILLIHYLRIYVNTSNKIKFFATCSVHPQFFKFSFLNLMQRMLFIS</sequence>
<dbReference type="InterPro" id="IPR003593">
    <property type="entry name" value="AAA+_ATPase"/>
</dbReference>
<accession>A0A1Y1JIY4</accession>
<feature type="region of interest" description="Disordered" evidence="1">
    <location>
        <begin position="119"/>
        <end position="138"/>
    </location>
</feature>
<dbReference type="Pfam" id="PF00004">
    <property type="entry name" value="AAA"/>
    <property type="match status" value="1"/>
</dbReference>
<name>A0A1Y1JIY4_PLAGO</name>
<reference evidence="4" key="1">
    <citation type="submission" date="2017-04" db="EMBL/GenBank/DDBJ databases">
        <title>Plasmodium gonderi genome.</title>
        <authorList>
            <person name="Arisue N."/>
            <person name="Honma H."/>
            <person name="Kawai S."/>
            <person name="Tougan T."/>
            <person name="Tanabe K."/>
            <person name="Horii T."/>
        </authorList>
    </citation>
    <scope>NUCLEOTIDE SEQUENCE [LARGE SCALE GENOMIC DNA]</scope>
    <source>
        <strain evidence="4">ATCC 30045</strain>
    </source>
</reference>
<keyword evidence="4" id="KW-1185">Reference proteome</keyword>
<dbReference type="OMA" id="FQNVCII"/>
<dbReference type="GO" id="GO:0005524">
    <property type="term" value="F:ATP binding"/>
    <property type="evidence" value="ECO:0007669"/>
    <property type="project" value="InterPro"/>
</dbReference>
<evidence type="ECO:0000259" key="2">
    <source>
        <dbReference type="SMART" id="SM00382"/>
    </source>
</evidence>
<feature type="domain" description="AAA+ ATPase" evidence="2">
    <location>
        <begin position="515"/>
        <end position="733"/>
    </location>
</feature>
<evidence type="ECO:0000313" key="4">
    <source>
        <dbReference type="Proteomes" id="UP000195521"/>
    </source>
</evidence>
<dbReference type="OrthoDB" id="383152at2759"/>
<dbReference type="InterPro" id="IPR027417">
    <property type="entry name" value="P-loop_NTPase"/>
</dbReference>
<dbReference type="GeneID" id="39749193"/>
<dbReference type="SMART" id="SM00382">
    <property type="entry name" value="AAA"/>
    <property type="match status" value="1"/>
</dbReference>
<dbReference type="RefSeq" id="XP_028545045.1">
    <property type="nucleotide sequence ID" value="XM_028689244.1"/>
</dbReference>
<evidence type="ECO:0000313" key="3">
    <source>
        <dbReference type="EMBL" id="GAW82456.1"/>
    </source>
</evidence>
<dbReference type="Proteomes" id="UP000195521">
    <property type="component" value="Unassembled WGS sequence"/>
</dbReference>
<proteinExistence type="predicted"/>
<dbReference type="AlphaFoldDB" id="A0A1Y1JIY4"/>
<dbReference type="EMBL" id="BDQF01000013">
    <property type="protein sequence ID" value="GAW82456.1"/>
    <property type="molecule type" value="Genomic_DNA"/>
</dbReference>
<gene>
    <name evidence="3" type="ORF">PGO_124540</name>
</gene>
<dbReference type="Gene3D" id="3.40.50.300">
    <property type="entry name" value="P-loop containing nucleotide triphosphate hydrolases"/>
    <property type="match status" value="1"/>
</dbReference>
<evidence type="ECO:0000256" key="1">
    <source>
        <dbReference type="SAM" id="MobiDB-lite"/>
    </source>
</evidence>
<protein>
    <recommendedName>
        <fullName evidence="2">AAA+ ATPase domain-containing protein</fullName>
    </recommendedName>
</protein>
<dbReference type="GO" id="GO:0016887">
    <property type="term" value="F:ATP hydrolysis activity"/>
    <property type="evidence" value="ECO:0007669"/>
    <property type="project" value="InterPro"/>
</dbReference>
<organism evidence="3 4">
    <name type="scientific">Plasmodium gonderi</name>
    <dbReference type="NCBI Taxonomy" id="77519"/>
    <lineage>
        <taxon>Eukaryota</taxon>
        <taxon>Sar</taxon>
        <taxon>Alveolata</taxon>
        <taxon>Apicomplexa</taxon>
        <taxon>Aconoidasida</taxon>
        <taxon>Haemosporida</taxon>
        <taxon>Plasmodiidae</taxon>
        <taxon>Plasmodium</taxon>
        <taxon>Plasmodium (Plasmodium)</taxon>
    </lineage>
</organism>